<name>A0ABT3AAN1_9ALTE</name>
<keyword evidence="1" id="KW-0732">Signal</keyword>
<evidence type="ECO:0000313" key="2">
    <source>
        <dbReference type="EMBL" id="MCV2885688.1"/>
    </source>
</evidence>
<evidence type="ECO:0008006" key="4">
    <source>
        <dbReference type="Google" id="ProtNLM"/>
    </source>
</evidence>
<comment type="caution">
    <text evidence="2">The sequence shown here is derived from an EMBL/GenBank/DDBJ whole genome shotgun (WGS) entry which is preliminary data.</text>
</comment>
<feature type="chain" id="PRO_5047136550" description="Internalin" evidence="1">
    <location>
        <begin position="19"/>
        <end position="504"/>
    </location>
</feature>
<proteinExistence type="predicted"/>
<organism evidence="2 3">
    <name type="scientific">Fluctibacter corallii</name>
    <dbReference type="NCBI Taxonomy" id="2984329"/>
    <lineage>
        <taxon>Bacteria</taxon>
        <taxon>Pseudomonadati</taxon>
        <taxon>Pseudomonadota</taxon>
        <taxon>Gammaproteobacteria</taxon>
        <taxon>Alteromonadales</taxon>
        <taxon>Alteromonadaceae</taxon>
        <taxon>Fluctibacter</taxon>
    </lineage>
</organism>
<dbReference type="RefSeq" id="WP_263712976.1">
    <property type="nucleotide sequence ID" value="NZ_JAOWKX010000007.1"/>
</dbReference>
<evidence type="ECO:0000256" key="1">
    <source>
        <dbReference type="SAM" id="SignalP"/>
    </source>
</evidence>
<protein>
    <recommendedName>
        <fullName evidence="4">Internalin</fullName>
    </recommendedName>
</protein>
<evidence type="ECO:0000313" key="3">
    <source>
        <dbReference type="Proteomes" id="UP001652504"/>
    </source>
</evidence>
<keyword evidence="3" id="KW-1185">Reference proteome</keyword>
<feature type="signal peptide" evidence="1">
    <location>
        <begin position="1"/>
        <end position="18"/>
    </location>
</feature>
<gene>
    <name evidence="2" type="ORF">OE749_13400</name>
</gene>
<sequence>MKATCLLGLMLASGTALAQSDVHMKAEAKAIEQAKQSLSASNINQTLIPGLMNDHVILGTAFNTDTKEFLNVQPVAGTVVENLGNTQVQFELINNASYDDVLSQLNGNVDVDVGFPVVRVNAGGHLAKEVASTEFSNTYTFQATLTPKKRVLQPLNTNTGFTLSPVGEELANNYQSKLMSLAGDSFITEIEYGAQLLINMKIEYLSEQHKSEIGGYLGVSYGAGNIGISVDGKLNYIDEDLKKSVRITVRALQKGGEPTRLLNVIPNNIISCSLDNYEPCFTLFEQAVNYAKNDFGKQFNGLSDYNVVRYKAVPYNASTLDVKRLAADEQEIRFETTYRTIWLEEQFKKSVNHEHRARSVLAKYSSWMTDEQRTKAQAVKDAAYNNAWVYHEYALRCRDNPYGTACADNWSNYQSSCGASDVPCIEAYSLNDLNIPSQSLSTFFKCENAREATANFGVEDNDTSLGFRNLGWAPAFVDAEDPASGVMVWVPCKTALDTYGSAFE</sequence>
<dbReference type="EMBL" id="JAOWKX010000007">
    <property type="protein sequence ID" value="MCV2885688.1"/>
    <property type="molecule type" value="Genomic_DNA"/>
</dbReference>
<reference evidence="2 3" key="1">
    <citation type="submission" date="2022-10" db="EMBL/GenBank/DDBJ databases">
        <title>Aestuariibacter sp. AA17 isolated from Montipora capitata coral fragment.</title>
        <authorList>
            <person name="Emsley S.A."/>
            <person name="Pfannmuller K.M."/>
            <person name="Loughran R.M."/>
            <person name="Shlafstein M."/>
            <person name="Papke E."/>
            <person name="Saw J.H."/>
            <person name="Ushijima B."/>
            <person name="Videau P."/>
        </authorList>
    </citation>
    <scope>NUCLEOTIDE SEQUENCE [LARGE SCALE GENOMIC DNA]</scope>
    <source>
        <strain evidence="2 3">AA17</strain>
    </source>
</reference>
<dbReference type="Proteomes" id="UP001652504">
    <property type="component" value="Unassembled WGS sequence"/>
</dbReference>
<accession>A0ABT3AAN1</accession>